<dbReference type="Pfam" id="PF19587">
    <property type="entry name" value="DUF6094"/>
    <property type="match status" value="1"/>
</dbReference>
<dbReference type="STRING" id="1471761.B0W44_07710"/>
<dbReference type="AlphaFoldDB" id="A0A1U9K6P0"/>
<name>A0A1U9K6P0_9BACL</name>
<reference evidence="2 3" key="1">
    <citation type="journal article" date="2015" name="Int. J. Syst. Evol. Microbiol.">
        <title>Novibacillus thermophilus gen. nov., sp. nov., a Gram-staining-negative and moderately thermophilic member of the family Thermoactinomycetaceae.</title>
        <authorList>
            <person name="Yang G."/>
            <person name="Chen J."/>
            <person name="Zhou S."/>
        </authorList>
    </citation>
    <scope>NUCLEOTIDE SEQUENCE [LARGE SCALE GENOMIC DNA]</scope>
    <source>
        <strain evidence="2 3">SG-1</strain>
    </source>
</reference>
<dbReference type="KEGG" id="ntr:B0W44_07710"/>
<keyword evidence="3" id="KW-1185">Reference proteome</keyword>
<evidence type="ECO:0000259" key="1">
    <source>
        <dbReference type="Pfam" id="PF19587"/>
    </source>
</evidence>
<organism evidence="2 3">
    <name type="scientific">Novibacillus thermophilus</name>
    <dbReference type="NCBI Taxonomy" id="1471761"/>
    <lineage>
        <taxon>Bacteria</taxon>
        <taxon>Bacillati</taxon>
        <taxon>Bacillota</taxon>
        <taxon>Bacilli</taxon>
        <taxon>Bacillales</taxon>
        <taxon>Thermoactinomycetaceae</taxon>
        <taxon>Novibacillus</taxon>
    </lineage>
</organism>
<dbReference type="Gene3D" id="3.40.50.150">
    <property type="entry name" value="Vaccinia Virus protein VP39"/>
    <property type="match status" value="1"/>
</dbReference>
<evidence type="ECO:0000313" key="2">
    <source>
        <dbReference type="EMBL" id="AQS55692.1"/>
    </source>
</evidence>
<dbReference type="SUPFAM" id="SSF53335">
    <property type="entry name" value="S-adenosyl-L-methionine-dependent methyltransferases"/>
    <property type="match status" value="1"/>
</dbReference>
<proteinExistence type="predicted"/>
<accession>A0A1U9K6P0</accession>
<sequence length="343" mass="38289">MARLESESKGGYYPTPSKEMAHILKRVVADYGARVTLLDPCAGKGEALRQAQNHLLKIGAGPVSYGIEIEKNRAEAAAGLLDHTISCGYEDARMSHKAFSFLYLNPPFMQVGRERSETIFFRDLTQADSYLTDGALVILNIPQYVLADVARLIAIRLENVKVYRFTDENYPLYKQIIVYGYRKKAGTGCDTALHQELVWLSRSSGNALSVLDEEDGVQYKVPEPMRTVELFQSGIVELDDIFQSLSECDFLNKVTDKIKAVKLENAKAQNPAMPLKLSHYATAIAAGALPEKMGDHMLVGVTKRVQTERTEVDNETGKEKETVTFRPKSLVRVFSKQGIFDLE</sequence>
<dbReference type="Proteomes" id="UP000188603">
    <property type="component" value="Chromosome"/>
</dbReference>
<dbReference type="InterPro" id="IPR029063">
    <property type="entry name" value="SAM-dependent_MTases_sf"/>
</dbReference>
<dbReference type="InterPro" id="IPR046076">
    <property type="entry name" value="DUF6094"/>
</dbReference>
<protein>
    <recommendedName>
        <fullName evidence="1">DUF6094 domain-containing protein</fullName>
    </recommendedName>
</protein>
<evidence type="ECO:0000313" key="3">
    <source>
        <dbReference type="Proteomes" id="UP000188603"/>
    </source>
</evidence>
<gene>
    <name evidence="2" type="ORF">B0W44_07710</name>
</gene>
<dbReference type="RefSeq" id="WP_077719559.1">
    <property type="nucleotide sequence ID" value="NZ_CP019699.1"/>
</dbReference>
<feature type="domain" description="DUF6094" evidence="1">
    <location>
        <begin position="2"/>
        <end position="192"/>
    </location>
</feature>
<dbReference type="OrthoDB" id="1843260at2"/>
<dbReference type="EMBL" id="CP019699">
    <property type="protein sequence ID" value="AQS55692.1"/>
    <property type="molecule type" value="Genomic_DNA"/>
</dbReference>